<dbReference type="Gene3D" id="3.40.50.10420">
    <property type="entry name" value="NagB/RpiA/CoA transferase-like"/>
    <property type="match status" value="1"/>
</dbReference>
<dbReference type="RefSeq" id="WP_126380261.1">
    <property type="nucleotide sequence ID" value="NZ_AP017378.1"/>
</dbReference>
<keyword evidence="6" id="KW-0408">Iron</keyword>
<dbReference type="OrthoDB" id="9770306at2"/>
<dbReference type="GO" id="GO:0051539">
    <property type="term" value="F:4 iron, 4 sulfur cluster binding"/>
    <property type="evidence" value="ECO:0007669"/>
    <property type="project" value="UniProtKB-KW"/>
</dbReference>
<dbReference type="InterPro" id="IPR037171">
    <property type="entry name" value="NagB/RpiA_transferase-like"/>
</dbReference>
<keyword evidence="5" id="KW-0249">Electron transport</keyword>
<evidence type="ECO:0000313" key="9">
    <source>
        <dbReference type="EMBL" id="BBD09361.1"/>
    </source>
</evidence>
<evidence type="ECO:0000313" key="10">
    <source>
        <dbReference type="Proteomes" id="UP000269883"/>
    </source>
</evidence>
<accession>A0A2Z6B1K6</accession>
<dbReference type="Pfam" id="PF13183">
    <property type="entry name" value="Fer4_8"/>
    <property type="match status" value="1"/>
</dbReference>
<dbReference type="InterPro" id="IPR009051">
    <property type="entry name" value="Helical_ferredxn"/>
</dbReference>
<dbReference type="SUPFAM" id="SSF46548">
    <property type="entry name" value="alpha-helical ferredoxin"/>
    <property type="match status" value="1"/>
</dbReference>
<evidence type="ECO:0000256" key="5">
    <source>
        <dbReference type="ARBA" id="ARBA00022982"/>
    </source>
</evidence>
<gene>
    <name evidence="9" type="ORF">DFE_2635</name>
</gene>
<dbReference type="InterPro" id="IPR004452">
    <property type="entry name" value="LutB/LldF"/>
</dbReference>
<keyword evidence="7" id="KW-0411">Iron-sulfur</keyword>
<dbReference type="KEGG" id="dfl:DFE_2635"/>
<dbReference type="GO" id="GO:0046872">
    <property type="term" value="F:metal ion binding"/>
    <property type="evidence" value="ECO:0007669"/>
    <property type="project" value="UniProtKB-KW"/>
</dbReference>
<keyword evidence="1" id="KW-0813">Transport</keyword>
<dbReference type="Pfam" id="PF02589">
    <property type="entry name" value="LUD_dom"/>
    <property type="match status" value="1"/>
</dbReference>
<dbReference type="InterPro" id="IPR024185">
    <property type="entry name" value="FTHF_cligase-like_sf"/>
</dbReference>
<dbReference type="GO" id="GO:0006089">
    <property type="term" value="P:lactate metabolic process"/>
    <property type="evidence" value="ECO:0007669"/>
    <property type="project" value="InterPro"/>
</dbReference>
<sequence length="475" mass="51987">MRMTGPFTTRCEQAVADKRLRKTLKNAARIFRQSRADGMDTLPDPEAARDRAEEVKRRCLENLPAILEMLEENVIAAGGHVHWARTGAEANAIVADIARAEGVKAVVKGKSMVTEETGLNHLLESQGIEVNETDLGEWIVQLADEKPSHIVGPALHKNRHEVSELFHEHLGEPITDDIPTLTLMARRALREKFLEADMGITGANMLVAETGTVVLIENEGNIRMSTTLPRVHVAVASLEKAVQSMEDMAAILAVLPRSCTGQVLSSYTSLITGPRREDETDGAEVFHLVLLDNGRSKVLADPEMRPILNCIRCGACFNFCPAYIRVGGLAFPGTYSGPMGSILAPLLAEAQGVDNPYAQFPYFCTTCGACRDACPVRIDHPRLLMKLRARHADTQSPLPPLAAAAFARLTASPRAWKAATTVARTLDPNLKLARRMPGIGKALSLWARKRRLPSFKEPFSKTWKPGKTTRQGGRS</sequence>
<evidence type="ECO:0000256" key="4">
    <source>
        <dbReference type="ARBA" id="ARBA00022737"/>
    </source>
</evidence>
<dbReference type="PROSITE" id="PS51379">
    <property type="entry name" value="4FE4S_FER_2"/>
    <property type="match status" value="1"/>
</dbReference>
<dbReference type="InterPro" id="IPR017896">
    <property type="entry name" value="4Fe4S_Fe-S-bd"/>
</dbReference>
<dbReference type="InterPro" id="IPR003741">
    <property type="entry name" value="LUD_dom"/>
</dbReference>
<dbReference type="PANTHER" id="PTHR47153:SF2">
    <property type="entry name" value="LACTATE UTILIZATION PROTEIN B"/>
    <property type="match status" value="1"/>
</dbReference>
<evidence type="ECO:0000256" key="7">
    <source>
        <dbReference type="ARBA" id="ARBA00023014"/>
    </source>
</evidence>
<dbReference type="PROSITE" id="PS00198">
    <property type="entry name" value="4FE4S_FER_1"/>
    <property type="match status" value="1"/>
</dbReference>
<dbReference type="EMBL" id="AP017378">
    <property type="protein sequence ID" value="BBD09361.1"/>
    <property type="molecule type" value="Genomic_DNA"/>
</dbReference>
<dbReference type="InterPro" id="IPR017900">
    <property type="entry name" value="4Fe4S_Fe_S_CS"/>
</dbReference>
<feature type="domain" description="4Fe-4S ferredoxin-type" evidence="8">
    <location>
        <begin position="300"/>
        <end position="329"/>
    </location>
</feature>
<dbReference type="PANTHER" id="PTHR47153">
    <property type="entry name" value="LACTATE UTILIZATION PROTEIN B"/>
    <property type="match status" value="1"/>
</dbReference>
<protein>
    <submittedName>
        <fullName evidence="9">Iron-sulfur cluster binding protein</fullName>
    </submittedName>
</protein>
<name>A0A2Z6B1K6_9BACT</name>
<dbReference type="SUPFAM" id="SSF100950">
    <property type="entry name" value="NagB/RpiA/CoA transferase-like"/>
    <property type="match status" value="1"/>
</dbReference>
<reference evidence="9 10" key="1">
    <citation type="journal article" date="2018" name="Sci. Adv.">
        <title>Multi-heme cytochromes provide a pathway for survival in energy-limited environments.</title>
        <authorList>
            <person name="Deng X."/>
            <person name="Dohmae N."/>
            <person name="Nealson K.H."/>
            <person name="Hashimoto K."/>
            <person name="Okamoto A."/>
        </authorList>
    </citation>
    <scope>NUCLEOTIDE SEQUENCE [LARGE SCALE GENOMIC DNA]</scope>
    <source>
        <strain evidence="9 10">IS5</strain>
    </source>
</reference>
<evidence type="ECO:0000256" key="2">
    <source>
        <dbReference type="ARBA" id="ARBA00022485"/>
    </source>
</evidence>
<keyword evidence="2" id="KW-0004">4Fe-4S</keyword>
<evidence type="ECO:0000256" key="3">
    <source>
        <dbReference type="ARBA" id="ARBA00022723"/>
    </source>
</evidence>
<evidence type="ECO:0000256" key="1">
    <source>
        <dbReference type="ARBA" id="ARBA00022448"/>
    </source>
</evidence>
<keyword evidence="10" id="KW-1185">Reference proteome</keyword>
<dbReference type="Gene3D" id="1.10.1060.10">
    <property type="entry name" value="Alpha-helical ferredoxin"/>
    <property type="match status" value="1"/>
</dbReference>
<evidence type="ECO:0000256" key="6">
    <source>
        <dbReference type="ARBA" id="ARBA00023004"/>
    </source>
</evidence>
<keyword evidence="3" id="KW-0479">Metal-binding</keyword>
<dbReference type="Proteomes" id="UP000269883">
    <property type="component" value="Chromosome"/>
</dbReference>
<proteinExistence type="predicted"/>
<organism evidence="9 10">
    <name type="scientific">Desulfovibrio ferrophilus</name>
    <dbReference type="NCBI Taxonomy" id="241368"/>
    <lineage>
        <taxon>Bacteria</taxon>
        <taxon>Pseudomonadati</taxon>
        <taxon>Thermodesulfobacteriota</taxon>
        <taxon>Desulfovibrionia</taxon>
        <taxon>Desulfovibrionales</taxon>
        <taxon>Desulfovibrionaceae</taxon>
        <taxon>Desulfovibrio</taxon>
    </lineage>
</organism>
<dbReference type="AlphaFoldDB" id="A0A2Z6B1K6"/>
<evidence type="ECO:0000259" key="8">
    <source>
        <dbReference type="PROSITE" id="PS51379"/>
    </source>
</evidence>
<dbReference type="NCBIfam" id="TIGR00273">
    <property type="entry name" value="LutB/LldF family L-lactate oxidation iron-sulfur protein"/>
    <property type="match status" value="1"/>
</dbReference>
<keyword evidence="4" id="KW-0677">Repeat</keyword>